<evidence type="ECO:0000259" key="1">
    <source>
        <dbReference type="Pfam" id="PF03190"/>
    </source>
</evidence>
<dbReference type="InterPro" id="IPR004879">
    <property type="entry name" value="Ssp411-like_TRX"/>
</dbReference>
<dbReference type="SUPFAM" id="SSF48208">
    <property type="entry name" value="Six-hairpin glycosidases"/>
    <property type="match status" value="1"/>
</dbReference>
<feature type="domain" description="Spermatogenesis-associated protein 20-like TRX" evidence="1">
    <location>
        <begin position="17"/>
        <end position="178"/>
    </location>
</feature>
<dbReference type="OrthoDB" id="1923667at2759"/>
<dbReference type="SUPFAM" id="SSF52833">
    <property type="entry name" value="Thioredoxin-like"/>
    <property type="match status" value="1"/>
</dbReference>
<sequence length="492" mass="55706">MEQNNENVQEQLQRGQPNRLIDEQSPYLLQHAYNPVNWYPWGEEAFERARQERKPIFLSVGYSTCHWCHVMERESFEDEATAALLNHFFVSIKVDREVQPDVDRLYMTFVQATTGGGGWPMSVFLTPELYPFFGGTYFPPDDHMGQPGFKSLLRRIAIIWNAQPDKLEQSGQSVIAQLKTISSQEASSHACTQSDASTSEESYADGTRDGDAVFKWACSTFDKHHGGRVGAPKFPTVPLIRFLLSYQAYVRAGLLKPNTDDADLTADQMADYALHMVTLTLEVGNSVHVQSDHIGHGFHRYSVDEKWHVPHFEKMLYDQAQLLSVYTEAYAITKRDIFAQAARDICRYVSEQLTHPGGGFYSAEDADSKASEEDAKKQEGAYYVWTYDEVQATLQEPQDADLVAYRFGIVAEGNVSSASDPHGELTGKNVLYNAKSVEECAHTFKLTKEEVEVKLEQCKTTLNNARMKRPRPHLDDKACRIRRDSANLRAAY</sequence>
<dbReference type="CDD" id="cd02955">
    <property type="entry name" value="SSP411"/>
    <property type="match status" value="1"/>
</dbReference>
<dbReference type="Proteomes" id="UP000271241">
    <property type="component" value="Unassembled WGS sequence"/>
</dbReference>
<reference evidence="3" key="1">
    <citation type="journal article" date="2018" name="Nat. Microbiol.">
        <title>Leveraging single-cell genomics to expand the fungal tree of life.</title>
        <authorList>
            <person name="Ahrendt S.R."/>
            <person name="Quandt C.A."/>
            <person name="Ciobanu D."/>
            <person name="Clum A."/>
            <person name="Salamov A."/>
            <person name="Andreopoulos B."/>
            <person name="Cheng J.F."/>
            <person name="Woyke T."/>
            <person name="Pelin A."/>
            <person name="Henrissat B."/>
            <person name="Reynolds N.K."/>
            <person name="Benny G.L."/>
            <person name="Smith M.E."/>
            <person name="James T.Y."/>
            <person name="Grigoriev I.V."/>
        </authorList>
    </citation>
    <scope>NUCLEOTIDE SEQUENCE [LARGE SCALE GENOMIC DNA]</scope>
    <source>
        <strain evidence="3">RSA 1356</strain>
    </source>
</reference>
<proteinExistence type="predicted"/>
<dbReference type="EMBL" id="KZ992815">
    <property type="protein sequence ID" value="RKP06807.1"/>
    <property type="molecule type" value="Genomic_DNA"/>
</dbReference>
<dbReference type="InterPro" id="IPR008928">
    <property type="entry name" value="6-hairpin_glycosidase_sf"/>
</dbReference>
<name>A0A4P9XLP7_9FUNG</name>
<dbReference type="GO" id="GO:0005975">
    <property type="term" value="P:carbohydrate metabolic process"/>
    <property type="evidence" value="ECO:0007669"/>
    <property type="project" value="InterPro"/>
</dbReference>
<dbReference type="PANTHER" id="PTHR42899">
    <property type="entry name" value="SPERMATOGENESIS-ASSOCIATED PROTEIN 20"/>
    <property type="match status" value="1"/>
</dbReference>
<dbReference type="PANTHER" id="PTHR42899:SF1">
    <property type="entry name" value="SPERMATOGENESIS-ASSOCIATED PROTEIN 20"/>
    <property type="match status" value="1"/>
</dbReference>
<evidence type="ECO:0000313" key="3">
    <source>
        <dbReference type="Proteomes" id="UP000271241"/>
    </source>
</evidence>
<dbReference type="InterPro" id="IPR036249">
    <property type="entry name" value="Thioredoxin-like_sf"/>
</dbReference>
<accession>A0A4P9XLP7</accession>
<dbReference type="InterPro" id="IPR024705">
    <property type="entry name" value="Ssp411"/>
</dbReference>
<evidence type="ECO:0000313" key="2">
    <source>
        <dbReference type="EMBL" id="RKP06807.1"/>
    </source>
</evidence>
<dbReference type="AlphaFoldDB" id="A0A4P9XLP7"/>
<protein>
    <recommendedName>
        <fullName evidence="1">Spermatogenesis-associated protein 20-like TRX domain-containing protein</fullName>
    </recommendedName>
</protein>
<gene>
    <name evidence="2" type="ORF">THASP1DRAFT_31385</name>
</gene>
<dbReference type="Gene3D" id="3.40.30.10">
    <property type="entry name" value="Glutaredoxin"/>
    <property type="match status" value="1"/>
</dbReference>
<dbReference type="Pfam" id="PF03190">
    <property type="entry name" value="Thioredox_DsbH"/>
    <property type="match status" value="1"/>
</dbReference>
<keyword evidence="3" id="KW-1185">Reference proteome</keyword>
<dbReference type="STRING" id="78915.A0A4P9XLP7"/>
<organism evidence="2 3">
    <name type="scientific">Thamnocephalis sphaerospora</name>
    <dbReference type="NCBI Taxonomy" id="78915"/>
    <lineage>
        <taxon>Eukaryota</taxon>
        <taxon>Fungi</taxon>
        <taxon>Fungi incertae sedis</taxon>
        <taxon>Zoopagomycota</taxon>
        <taxon>Zoopagomycotina</taxon>
        <taxon>Zoopagomycetes</taxon>
        <taxon>Zoopagales</taxon>
        <taxon>Sigmoideomycetaceae</taxon>
        <taxon>Thamnocephalis</taxon>
    </lineage>
</organism>